<proteinExistence type="predicted"/>
<feature type="domain" description="Aminoglycoside phosphotransferase" evidence="1">
    <location>
        <begin position="72"/>
        <end position="191"/>
    </location>
</feature>
<dbReference type="STRING" id="1037410.MCSF7_00939"/>
<dbReference type="AlphaFoldDB" id="F9UJY1"/>
<dbReference type="RefSeq" id="WP_006608598.1">
    <property type="nucleotide sequence ID" value="NZ_AFXA01000009.1"/>
</dbReference>
<dbReference type="Gene3D" id="3.90.1200.10">
    <property type="match status" value="1"/>
</dbReference>
<name>F9UJY1_9BACT</name>
<evidence type="ECO:0000259" key="1">
    <source>
        <dbReference type="Pfam" id="PF01636"/>
    </source>
</evidence>
<dbReference type="InterPro" id="IPR011009">
    <property type="entry name" value="Kinase-like_dom_sf"/>
</dbReference>
<accession>F9UJY1</accession>
<evidence type="ECO:0000313" key="2">
    <source>
        <dbReference type="EMBL" id="EGV00327.1"/>
    </source>
</evidence>
<dbReference type="EMBL" id="AFXA01000009">
    <property type="protein sequence ID" value="EGV00327.1"/>
    <property type="molecule type" value="Genomic_DNA"/>
</dbReference>
<dbReference type="PANTHER" id="PTHR40086">
    <property type="entry name" value="PHOSPHOTRANSFERASE YTMP-RELATED"/>
    <property type="match status" value="1"/>
</dbReference>
<dbReference type="InterPro" id="IPR002575">
    <property type="entry name" value="Aminoglycoside_PTrfase"/>
</dbReference>
<comment type="caution">
    <text evidence="2">The sequence shown here is derived from an EMBL/GenBank/DDBJ whole genome shotgun (WGS) entry which is preliminary data.</text>
</comment>
<sequence>MKEIITAGHTNKSFKDDNIFLQEKVYTGFNHHINYEILKEFNFVPRLIENNHQLIKWTFIEGHVPEMNFQNLSIIASYLKELHNSNLKFPESNHKARTEHYREILKNKNIKLSILDEYASFIDELLNTHKHNWPLHNDLWPTNMVEDNQRKIYLIDWEYATMGDKHFELAYFIEAAYLDDKQIEHFLNEYKNYDLKEVIKNRIFVNYLVILWAHSQKTLPFETEQFANKINLLVKML</sequence>
<dbReference type="eggNOG" id="COG0510">
    <property type="taxonomic scope" value="Bacteria"/>
</dbReference>
<gene>
    <name evidence="2" type="ORF">MCSF7_00939</name>
</gene>
<evidence type="ECO:0000313" key="3">
    <source>
        <dbReference type="Proteomes" id="UP000004978"/>
    </source>
</evidence>
<dbReference type="PANTHER" id="PTHR40086:SF1">
    <property type="entry name" value="CELL CYCLE REGULATOR CCRZ"/>
    <property type="match status" value="1"/>
</dbReference>
<keyword evidence="3" id="KW-1185">Reference proteome</keyword>
<dbReference type="InterPro" id="IPR052077">
    <property type="entry name" value="CcrZ_PhaseVar_Mediator"/>
</dbReference>
<dbReference type="SUPFAM" id="SSF56112">
    <property type="entry name" value="Protein kinase-like (PK-like)"/>
    <property type="match status" value="1"/>
</dbReference>
<dbReference type="Pfam" id="PF01636">
    <property type="entry name" value="APH"/>
    <property type="match status" value="1"/>
</dbReference>
<reference evidence="2 3" key="1">
    <citation type="journal article" date="2013" name="Genome Announc.">
        <title>Genome Sequence of Mycoplasma columbinum Strain SF7.</title>
        <authorList>
            <person name="Guo Z."/>
            <person name="Xu X."/>
            <person name="Zheng Q."/>
            <person name="Li T."/>
            <person name="Kuang S."/>
            <person name="Zhang Z."/>
            <person name="Chen Y."/>
            <person name="Lu X."/>
            <person name="Zhou R."/>
            <person name="Bi D."/>
            <person name="Jin H."/>
        </authorList>
    </citation>
    <scope>NUCLEOTIDE SEQUENCE [LARGE SCALE GENOMIC DNA]</scope>
    <source>
        <strain evidence="2 3">SF7</strain>
    </source>
</reference>
<protein>
    <submittedName>
        <fullName evidence="2">PTS system, lichenan-specific IIA component</fullName>
    </submittedName>
</protein>
<organism evidence="2 3">
    <name type="scientific">Mycoplasmopsis columbina SF7</name>
    <dbReference type="NCBI Taxonomy" id="1037410"/>
    <lineage>
        <taxon>Bacteria</taxon>
        <taxon>Bacillati</taxon>
        <taxon>Mycoplasmatota</taxon>
        <taxon>Mycoplasmoidales</taxon>
        <taxon>Metamycoplasmataceae</taxon>
        <taxon>Mycoplasmopsis</taxon>
    </lineage>
</organism>
<dbReference type="Proteomes" id="UP000004978">
    <property type="component" value="Unassembled WGS sequence"/>
</dbReference>